<dbReference type="OrthoDB" id="7189469at2"/>
<gene>
    <name evidence="2" type="ORF">PbB2_02094</name>
</gene>
<evidence type="ECO:0008006" key="4">
    <source>
        <dbReference type="Google" id="ProtNLM"/>
    </source>
</evidence>
<dbReference type="Proteomes" id="UP000245086">
    <property type="component" value="Unassembled WGS sequence"/>
</dbReference>
<feature type="region of interest" description="Disordered" evidence="1">
    <location>
        <begin position="20"/>
        <end position="48"/>
    </location>
</feature>
<keyword evidence="3" id="KW-1185">Reference proteome</keyword>
<feature type="compositionally biased region" description="Low complexity" evidence="1">
    <location>
        <begin position="29"/>
        <end position="44"/>
    </location>
</feature>
<proteinExistence type="predicted"/>
<comment type="caution">
    <text evidence="2">The sequence shown here is derived from an EMBL/GenBank/DDBJ whole genome shotgun (WGS) entry which is preliminary data.</text>
</comment>
<dbReference type="InterPro" id="IPR019632">
    <property type="entry name" value="DUF2497"/>
</dbReference>
<organism evidence="2 3">
    <name type="scientific">Candidatus Phycosocius bacilliformis</name>
    <dbReference type="NCBI Taxonomy" id="1445552"/>
    <lineage>
        <taxon>Bacteria</taxon>
        <taxon>Pseudomonadati</taxon>
        <taxon>Pseudomonadota</taxon>
        <taxon>Alphaproteobacteria</taxon>
        <taxon>Caulobacterales</taxon>
        <taxon>Caulobacterales incertae sedis</taxon>
        <taxon>Candidatus Phycosocius</taxon>
    </lineage>
</organism>
<evidence type="ECO:0000313" key="2">
    <source>
        <dbReference type="EMBL" id="GBF58412.1"/>
    </source>
</evidence>
<dbReference type="Pfam" id="PF10691">
    <property type="entry name" value="DUF2497"/>
    <property type="match status" value="1"/>
</dbReference>
<evidence type="ECO:0000256" key="1">
    <source>
        <dbReference type="SAM" id="MobiDB-lite"/>
    </source>
</evidence>
<dbReference type="EMBL" id="BFBR01000006">
    <property type="protein sequence ID" value="GBF58412.1"/>
    <property type="molecule type" value="Genomic_DNA"/>
</dbReference>
<name>A0A2P2EBH8_9PROT</name>
<dbReference type="AlphaFoldDB" id="A0A2P2EBH8"/>
<dbReference type="RefSeq" id="WP_108985273.1">
    <property type="nucleotide sequence ID" value="NZ_BFBR01000006.1"/>
</dbReference>
<sequence length="195" mass="21009">MSAADAQAEPTMEEILASIRRIISEDESAPAAEDAAPAPVQAAPDFEDEVLELNEPVMEMPETVSPDFDFDALPVDEPEVALDEIIVEDRWAEPEPAPMPPPAPVMAAPAPKPAPSFPFDQGLVSDPIADRASTEFARLAPNTTLPGVFISGNTVEAMVGELIKPMLKDWLDANLPRIVAEKVEAEVARIARRSF</sequence>
<evidence type="ECO:0000313" key="3">
    <source>
        <dbReference type="Proteomes" id="UP000245086"/>
    </source>
</evidence>
<reference evidence="2 3" key="1">
    <citation type="journal article" date="2018" name="Genome Announc.">
        <title>Draft Genome Sequence of "Candidatus Phycosocius bacilliformis," an Alphaproteobacterial Ectosymbiont of the Hydrocarbon-Producing Green Alga Botryococcus braunii.</title>
        <authorList>
            <person name="Tanabe Y."/>
            <person name="Yamaguchi H."/>
            <person name="Watanabe M.M."/>
        </authorList>
    </citation>
    <scope>NUCLEOTIDE SEQUENCE [LARGE SCALE GENOMIC DNA]</scope>
    <source>
        <strain evidence="2 3">BOTRYCO-2</strain>
    </source>
</reference>
<protein>
    <recommendedName>
        <fullName evidence="4">DUF2497 domain-containing protein</fullName>
    </recommendedName>
</protein>
<accession>A0A2P2EBH8</accession>